<dbReference type="RefSeq" id="WP_369223135.1">
    <property type="nucleotide sequence ID" value="NZ_CP163441.1"/>
</dbReference>
<evidence type="ECO:0000313" key="3">
    <source>
        <dbReference type="EMBL" id="XDQ44167.1"/>
    </source>
</evidence>
<proteinExistence type="predicted"/>
<keyword evidence="2" id="KW-0732">Signal</keyword>
<evidence type="ECO:0000256" key="1">
    <source>
        <dbReference type="SAM" id="MobiDB-lite"/>
    </source>
</evidence>
<organism evidence="3">
    <name type="scientific">Streptomyces sp. R39</name>
    <dbReference type="NCBI Taxonomy" id="3238631"/>
    <lineage>
        <taxon>Bacteria</taxon>
        <taxon>Bacillati</taxon>
        <taxon>Actinomycetota</taxon>
        <taxon>Actinomycetes</taxon>
        <taxon>Kitasatosporales</taxon>
        <taxon>Streptomycetaceae</taxon>
        <taxon>Streptomyces</taxon>
    </lineage>
</organism>
<evidence type="ECO:0000256" key="2">
    <source>
        <dbReference type="SAM" id="SignalP"/>
    </source>
</evidence>
<sequence>MRIRPIMLIAATAAAIATAGGVAGAATGTPQPTATAHGKPSGAPAAKAHGTDSAGASVVSDTGVSGKRVTATPAGFTVTSTRTSPIGAGAVAGILASCLGSDASDYHAVIAVRAPVAAQDTDGVVIAVNSAHQYVQCEAKGHKGSSMSVPPTFINDRLWGTGHLIEFFDSFSEPADRGQTLSLGAGHYTPDVAKITISYGDNPTQYPALMTDGAFVYTAAISGPEGNSPSPAPYVHAYNAAGQEIYNQQTEPTAKQ</sequence>
<feature type="signal peptide" evidence="2">
    <location>
        <begin position="1"/>
        <end position="25"/>
    </location>
</feature>
<feature type="region of interest" description="Disordered" evidence="1">
    <location>
        <begin position="26"/>
        <end position="67"/>
    </location>
</feature>
<dbReference type="EMBL" id="CP163441">
    <property type="protein sequence ID" value="XDQ44167.1"/>
    <property type="molecule type" value="Genomic_DNA"/>
</dbReference>
<name>A0AB39QPB6_9ACTN</name>
<feature type="chain" id="PRO_5044325200" evidence="2">
    <location>
        <begin position="26"/>
        <end position="256"/>
    </location>
</feature>
<feature type="compositionally biased region" description="Low complexity" evidence="1">
    <location>
        <begin position="26"/>
        <end position="36"/>
    </location>
</feature>
<dbReference type="AlphaFoldDB" id="A0AB39QPB6"/>
<protein>
    <submittedName>
        <fullName evidence="3">Uncharacterized protein</fullName>
    </submittedName>
</protein>
<gene>
    <name evidence="3" type="ORF">AB5J52_18915</name>
</gene>
<accession>A0AB39QPB6</accession>
<reference evidence="3" key="1">
    <citation type="submission" date="2024-07" db="EMBL/GenBank/DDBJ databases">
        <authorList>
            <person name="Yu S.T."/>
        </authorList>
    </citation>
    <scope>NUCLEOTIDE SEQUENCE</scope>
    <source>
        <strain evidence="3">R39</strain>
    </source>
</reference>